<keyword evidence="1" id="KW-0472">Membrane</keyword>
<evidence type="ECO:0000256" key="1">
    <source>
        <dbReference type="SAM" id="Phobius"/>
    </source>
</evidence>
<feature type="transmembrane region" description="Helical" evidence="1">
    <location>
        <begin position="12"/>
        <end position="31"/>
    </location>
</feature>
<dbReference type="AlphaFoldDB" id="A0A2G1MKM0"/>
<feature type="transmembrane region" description="Helical" evidence="1">
    <location>
        <begin position="37"/>
        <end position="59"/>
    </location>
</feature>
<dbReference type="RefSeq" id="WP_099273734.1">
    <property type="nucleotide sequence ID" value="NZ_KZ304951.1"/>
</dbReference>
<sequence length="73" mass="8239">MKRLFEVRSPFFVPVWRRVVVVVLVFGWALIELSQGAPGWALLFAAAGAWCAWQFFFVFDQRPGGPNDPNDPG</sequence>
<gene>
    <name evidence="2" type="ORF">CJ301_02190</name>
</gene>
<protein>
    <recommendedName>
        <fullName evidence="4">DUF3329 domain-containing protein</fullName>
    </recommendedName>
</protein>
<reference evidence="2 3" key="1">
    <citation type="submission" date="2017-08" db="EMBL/GenBank/DDBJ databases">
        <title>Draft Genome Sequence of Loktanella cinnabarina Strain XM1, Isolated from Coastal Surface Water.</title>
        <authorList>
            <person name="Ma R."/>
            <person name="Wang J."/>
            <person name="Wang Q."/>
            <person name="Ma Z."/>
            <person name="Li J."/>
            <person name="Chen L."/>
        </authorList>
    </citation>
    <scope>NUCLEOTIDE SEQUENCE [LARGE SCALE GENOMIC DNA]</scope>
    <source>
        <strain evidence="2 3">XM1</strain>
    </source>
</reference>
<name>A0A2G1MKM0_9RHOB</name>
<dbReference type="Proteomes" id="UP000221860">
    <property type="component" value="Unassembled WGS sequence"/>
</dbReference>
<evidence type="ECO:0000313" key="2">
    <source>
        <dbReference type="EMBL" id="PHP29298.1"/>
    </source>
</evidence>
<evidence type="ECO:0000313" key="3">
    <source>
        <dbReference type="Proteomes" id="UP000221860"/>
    </source>
</evidence>
<keyword evidence="3" id="KW-1185">Reference proteome</keyword>
<organism evidence="2 3">
    <name type="scientific">Limimaricola cinnabarinus</name>
    <dbReference type="NCBI Taxonomy" id="1125964"/>
    <lineage>
        <taxon>Bacteria</taxon>
        <taxon>Pseudomonadati</taxon>
        <taxon>Pseudomonadota</taxon>
        <taxon>Alphaproteobacteria</taxon>
        <taxon>Rhodobacterales</taxon>
        <taxon>Paracoccaceae</taxon>
        <taxon>Limimaricola</taxon>
    </lineage>
</organism>
<comment type="caution">
    <text evidence="2">The sequence shown here is derived from an EMBL/GenBank/DDBJ whole genome shotgun (WGS) entry which is preliminary data.</text>
</comment>
<accession>A0A2G1MKM0</accession>
<keyword evidence="1" id="KW-0812">Transmembrane</keyword>
<proteinExistence type="predicted"/>
<keyword evidence="1" id="KW-1133">Transmembrane helix</keyword>
<evidence type="ECO:0008006" key="4">
    <source>
        <dbReference type="Google" id="ProtNLM"/>
    </source>
</evidence>
<dbReference type="EMBL" id="NQWH01000003">
    <property type="protein sequence ID" value="PHP29298.1"/>
    <property type="molecule type" value="Genomic_DNA"/>
</dbReference>